<keyword evidence="9" id="KW-1185">Reference proteome</keyword>
<dbReference type="InParanoid" id="A0A673CER3"/>
<evidence type="ECO:0000256" key="7">
    <source>
        <dbReference type="SAM" id="SignalP"/>
    </source>
</evidence>
<protein>
    <submittedName>
        <fullName evidence="8">Coiled-coil domain containing 85A, like</fullName>
    </submittedName>
</protein>
<dbReference type="Pfam" id="PF10226">
    <property type="entry name" value="CCDC85"/>
    <property type="match status" value="2"/>
</dbReference>
<dbReference type="Proteomes" id="UP000472271">
    <property type="component" value="Chromosome 1"/>
</dbReference>
<feature type="compositionally biased region" description="Basic and acidic residues" evidence="6">
    <location>
        <begin position="301"/>
        <end position="312"/>
    </location>
</feature>
<reference evidence="8" key="1">
    <citation type="submission" date="2019-06" db="EMBL/GenBank/DDBJ databases">
        <authorList>
            <consortium name="Wellcome Sanger Institute Data Sharing"/>
        </authorList>
    </citation>
    <scope>NUCLEOTIDE SEQUENCE [LARGE SCALE GENOMIC DNA]</scope>
</reference>
<reference evidence="8" key="2">
    <citation type="submission" date="2025-08" db="UniProtKB">
        <authorList>
            <consortium name="Ensembl"/>
        </authorList>
    </citation>
    <scope>IDENTIFICATION</scope>
</reference>
<evidence type="ECO:0000256" key="1">
    <source>
        <dbReference type="ARBA" id="ARBA00004536"/>
    </source>
</evidence>
<evidence type="ECO:0000313" key="9">
    <source>
        <dbReference type="Proteomes" id="UP000472271"/>
    </source>
</evidence>
<dbReference type="InterPro" id="IPR019359">
    <property type="entry name" value="CCDC85"/>
</dbReference>
<keyword evidence="4 5" id="KW-0175">Coiled coil</keyword>
<comment type="similarity">
    <text evidence="2">Belongs to the CCDC85 family.</text>
</comment>
<feature type="chain" id="PRO_5025583118" evidence="7">
    <location>
        <begin position="22"/>
        <end position="424"/>
    </location>
</feature>
<evidence type="ECO:0000313" key="8">
    <source>
        <dbReference type="Ensembl" id="ENSSORP00005051212.1"/>
    </source>
</evidence>
<proteinExistence type="inferred from homology"/>
<feature type="region of interest" description="Disordered" evidence="6">
    <location>
        <begin position="281"/>
        <end position="312"/>
    </location>
</feature>
<dbReference type="GO" id="GO:0005912">
    <property type="term" value="C:adherens junction"/>
    <property type="evidence" value="ECO:0007669"/>
    <property type="project" value="UniProtKB-SubCell"/>
</dbReference>
<comment type="subcellular location">
    <subcellularLocation>
        <location evidence="1">Cell junction</location>
        <location evidence="1">Adherens junction</location>
    </subcellularLocation>
</comment>
<feature type="coiled-coil region" evidence="5">
    <location>
        <begin position="83"/>
        <end position="154"/>
    </location>
</feature>
<evidence type="ECO:0000256" key="4">
    <source>
        <dbReference type="ARBA" id="ARBA00023054"/>
    </source>
</evidence>
<dbReference type="Ensembl" id="ENSSORT00005052436.1">
    <property type="protein sequence ID" value="ENSSORP00005051212.1"/>
    <property type="gene ID" value="ENSSORG00005023142.1"/>
</dbReference>
<name>A0A673CER3_9TELE</name>
<sequence length="424" mass="47193">MFLQWTVFCFFLFFFFKESRETPLQLSIAKTESPAEDISGLTDEELLKWTKEDLVRRLRRSEADKMSVILDHGNLIREVNRSLQLHLNEIRGLKDINQKLQEDNRELRDLEWQRLGRYSASIMRKEVTLYLQKLKELELRQEEVIRENLELKELCLLLDEEKGVVGGGGSGGGGSGGGVGMGGCRNSIDSQNSLLLVPGQGLLMRDVGDGSSTSSAGSADSSDHPHHKQPHLAVGVGGSGGDREVSSPELPTGRHRSTSLEYPYTLPQLCRPRCGSISVPDHSRVMRGLSPEKYGRNVGRRSPEQPPKHHSSDLLLGQRQHFLGQGGSGELYQRHNRSSISGTSCASPEHRQAHLGTSEHYEKGCVVQRGSPETQRHQYSMSPDHVKFGSPVRDGQRRSAAEELSPHHRSIYNGMNGKSVCTLM</sequence>
<dbReference type="PANTHER" id="PTHR13546:SF16">
    <property type="entry name" value="COILED-COIL DOMAIN CONTAINING 85A, LIKE ISOFORM X1"/>
    <property type="match status" value="1"/>
</dbReference>
<keyword evidence="7" id="KW-0732">Signal</keyword>
<organism evidence="8 9">
    <name type="scientific">Sphaeramia orbicularis</name>
    <name type="common">orbiculate cardinalfish</name>
    <dbReference type="NCBI Taxonomy" id="375764"/>
    <lineage>
        <taxon>Eukaryota</taxon>
        <taxon>Metazoa</taxon>
        <taxon>Chordata</taxon>
        <taxon>Craniata</taxon>
        <taxon>Vertebrata</taxon>
        <taxon>Euteleostomi</taxon>
        <taxon>Actinopterygii</taxon>
        <taxon>Neopterygii</taxon>
        <taxon>Teleostei</taxon>
        <taxon>Neoteleostei</taxon>
        <taxon>Acanthomorphata</taxon>
        <taxon>Gobiaria</taxon>
        <taxon>Kurtiformes</taxon>
        <taxon>Apogonoidei</taxon>
        <taxon>Apogonidae</taxon>
        <taxon>Apogoninae</taxon>
        <taxon>Sphaeramia</taxon>
    </lineage>
</organism>
<evidence type="ECO:0000256" key="2">
    <source>
        <dbReference type="ARBA" id="ARBA00009052"/>
    </source>
</evidence>
<evidence type="ECO:0000256" key="3">
    <source>
        <dbReference type="ARBA" id="ARBA00022949"/>
    </source>
</evidence>
<evidence type="ECO:0000256" key="6">
    <source>
        <dbReference type="SAM" id="MobiDB-lite"/>
    </source>
</evidence>
<feature type="region of interest" description="Disordered" evidence="6">
    <location>
        <begin position="205"/>
        <end position="259"/>
    </location>
</feature>
<accession>A0A673CER3</accession>
<reference evidence="8" key="3">
    <citation type="submission" date="2025-09" db="UniProtKB">
        <authorList>
            <consortium name="Ensembl"/>
        </authorList>
    </citation>
    <scope>IDENTIFICATION</scope>
</reference>
<dbReference type="AlphaFoldDB" id="A0A673CER3"/>
<keyword evidence="3" id="KW-0965">Cell junction</keyword>
<feature type="compositionally biased region" description="Low complexity" evidence="6">
    <location>
        <begin position="209"/>
        <end position="220"/>
    </location>
</feature>
<evidence type="ECO:0000256" key="5">
    <source>
        <dbReference type="SAM" id="Coils"/>
    </source>
</evidence>
<feature type="signal peptide" evidence="7">
    <location>
        <begin position="1"/>
        <end position="21"/>
    </location>
</feature>
<dbReference type="PANTHER" id="PTHR13546">
    <property type="entry name" value="RE60986P"/>
    <property type="match status" value="1"/>
</dbReference>